<dbReference type="RefSeq" id="XP_064660487.1">
    <property type="nucleotide sequence ID" value="XM_064801857.1"/>
</dbReference>
<dbReference type="GeneID" id="89925949"/>
<name>A0AAV9PFR9_9PEZI</name>
<comment type="caution">
    <text evidence="8">The sequence shown here is derived from an EMBL/GenBank/DDBJ whole genome shotgun (WGS) entry which is preliminary data.</text>
</comment>
<dbReference type="AlphaFoldDB" id="A0AAV9PFR9"/>
<dbReference type="PROSITE" id="PS00191">
    <property type="entry name" value="CYTOCHROME_B5_1"/>
    <property type="match status" value="1"/>
</dbReference>
<dbReference type="GO" id="GO:0020037">
    <property type="term" value="F:heme binding"/>
    <property type="evidence" value="ECO:0007669"/>
    <property type="project" value="UniProtKB-UniRule"/>
</dbReference>
<dbReference type="EMBL" id="JAVRRT010000006">
    <property type="protein sequence ID" value="KAK5171459.1"/>
    <property type="molecule type" value="Genomic_DNA"/>
</dbReference>
<feature type="region of interest" description="Disordered" evidence="6">
    <location>
        <begin position="1"/>
        <end position="67"/>
    </location>
</feature>
<evidence type="ECO:0000313" key="8">
    <source>
        <dbReference type="EMBL" id="KAK5171459.1"/>
    </source>
</evidence>
<dbReference type="SMART" id="SM01117">
    <property type="entry name" value="Cyt-b5"/>
    <property type="match status" value="1"/>
</dbReference>
<feature type="compositionally biased region" description="Polar residues" evidence="6">
    <location>
        <begin position="1"/>
        <end position="11"/>
    </location>
</feature>
<evidence type="ECO:0000256" key="1">
    <source>
        <dbReference type="ARBA" id="ARBA00022617"/>
    </source>
</evidence>
<evidence type="ECO:0000256" key="5">
    <source>
        <dbReference type="RuleBase" id="RU362121"/>
    </source>
</evidence>
<evidence type="ECO:0000256" key="3">
    <source>
        <dbReference type="ARBA" id="ARBA00023004"/>
    </source>
</evidence>
<dbReference type="PANTHER" id="PTHR19359:SF95">
    <property type="entry name" value="CYTOCHROME B5 TYPE B"/>
    <property type="match status" value="1"/>
</dbReference>
<evidence type="ECO:0000313" key="9">
    <source>
        <dbReference type="Proteomes" id="UP001337655"/>
    </source>
</evidence>
<dbReference type="PANTHER" id="PTHR19359">
    <property type="entry name" value="CYTOCHROME B5"/>
    <property type="match status" value="1"/>
</dbReference>
<accession>A0AAV9PFR9</accession>
<dbReference type="InterPro" id="IPR036400">
    <property type="entry name" value="Cyt_B5-like_heme/steroid_sf"/>
</dbReference>
<dbReference type="SUPFAM" id="SSF55856">
    <property type="entry name" value="Cytochrome b5-like heme/steroid binding domain"/>
    <property type="match status" value="1"/>
</dbReference>
<reference evidence="8 9" key="1">
    <citation type="submission" date="2023-08" db="EMBL/GenBank/DDBJ databases">
        <title>Black Yeasts Isolated from many extreme environments.</title>
        <authorList>
            <person name="Coleine C."/>
            <person name="Stajich J.E."/>
            <person name="Selbmann L."/>
        </authorList>
    </citation>
    <scope>NUCLEOTIDE SEQUENCE [LARGE SCALE GENOMIC DNA]</scope>
    <source>
        <strain evidence="8 9">CCFEE 5935</strain>
    </source>
</reference>
<keyword evidence="2 5" id="KW-0479">Metal-binding</keyword>
<comment type="similarity">
    <text evidence="4 5">Belongs to the cytochrome b5 family.</text>
</comment>
<dbReference type="InterPro" id="IPR001199">
    <property type="entry name" value="Cyt_B5-like_heme/steroid-bd"/>
</dbReference>
<dbReference type="GO" id="GO:0046872">
    <property type="term" value="F:metal ion binding"/>
    <property type="evidence" value="ECO:0007669"/>
    <property type="project" value="UniProtKB-UniRule"/>
</dbReference>
<dbReference type="Pfam" id="PF00173">
    <property type="entry name" value="Cyt-b5"/>
    <property type="match status" value="1"/>
</dbReference>
<keyword evidence="3 5" id="KW-0408">Iron</keyword>
<evidence type="ECO:0000256" key="6">
    <source>
        <dbReference type="SAM" id="MobiDB-lite"/>
    </source>
</evidence>
<feature type="domain" description="Cytochrome b5 heme-binding" evidence="7">
    <location>
        <begin position="56"/>
        <end position="134"/>
    </location>
</feature>
<dbReference type="Proteomes" id="UP001337655">
    <property type="component" value="Unassembled WGS sequence"/>
</dbReference>
<gene>
    <name evidence="8" type="ORF">LTR77_004604</name>
</gene>
<protein>
    <recommendedName>
        <fullName evidence="7">Cytochrome b5 heme-binding domain-containing protein</fullName>
    </recommendedName>
</protein>
<dbReference type="PROSITE" id="PS50255">
    <property type="entry name" value="CYTOCHROME_B5_2"/>
    <property type="match status" value="1"/>
</dbReference>
<evidence type="ECO:0000259" key="7">
    <source>
        <dbReference type="PROSITE" id="PS50255"/>
    </source>
</evidence>
<feature type="compositionally biased region" description="Basic and acidic residues" evidence="6">
    <location>
        <begin position="50"/>
        <end position="67"/>
    </location>
</feature>
<keyword evidence="1 5" id="KW-0349">Heme</keyword>
<dbReference type="InterPro" id="IPR018506">
    <property type="entry name" value="Cyt_B5_heme-BS"/>
</dbReference>
<evidence type="ECO:0000256" key="2">
    <source>
        <dbReference type="ARBA" id="ARBA00022723"/>
    </source>
</evidence>
<dbReference type="InterPro" id="IPR050668">
    <property type="entry name" value="Cytochrome_b5"/>
</dbReference>
<evidence type="ECO:0000256" key="4">
    <source>
        <dbReference type="ARBA" id="ARBA00038168"/>
    </source>
</evidence>
<dbReference type="GO" id="GO:0016020">
    <property type="term" value="C:membrane"/>
    <property type="evidence" value="ECO:0007669"/>
    <property type="project" value="TreeGrafter"/>
</dbReference>
<feature type="compositionally biased region" description="Basic and acidic residues" evidence="6">
    <location>
        <begin position="20"/>
        <end position="33"/>
    </location>
</feature>
<proteinExistence type="inferred from homology"/>
<dbReference type="Gene3D" id="3.10.120.10">
    <property type="entry name" value="Cytochrome b5-like heme/steroid binding domain"/>
    <property type="match status" value="1"/>
</dbReference>
<keyword evidence="9" id="KW-1185">Reference proteome</keyword>
<sequence>MGWIRANNTASAKPFGEPEANEKTESDAEHIEITEDESNNDKAYPILSKRVPEKDLPTIPPKEVKEKDGKEGRRLWIVIDNLVLDCTSYVRRHPGGQQIIQGFGGQDCSWQWWTFHDRKIWNDIALNLRVGRVEGIENRHQKPKAFVGLRGFGYQED</sequence>
<organism evidence="8 9">
    <name type="scientific">Saxophila tyrrhenica</name>
    <dbReference type="NCBI Taxonomy" id="1690608"/>
    <lineage>
        <taxon>Eukaryota</taxon>
        <taxon>Fungi</taxon>
        <taxon>Dikarya</taxon>
        <taxon>Ascomycota</taxon>
        <taxon>Pezizomycotina</taxon>
        <taxon>Dothideomycetes</taxon>
        <taxon>Dothideomycetidae</taxon>
        <taxon>Mycosphaerellales</taxon>
        <taxon>Extremaceae</taxon>
        <taxon>Saxophila</taxon>
    </lineage>
</organism>